<keyword evidence="5" id="KW-0949">S-adenosyl-L-methionine</keyword>
<dbReference type="PANTHER" id="PTHR24422:SF19">
    <property type="entry name" value="CHEMOTAXIS PROTEIN METHYLTRANSFERASE"/>
    <property type="match status" value="1"/>
</dbReference>
<accession>A0ABW4YAJ9</accession>
<dbReference type="InterPro" id="IPR019734">
    <property type="entry name" value="TPR_rpt"/>
</dbReference>
<keyword evidence="4" id="KW-0808">Transferase</keyword>
<dbReference type="InterPro" id="IPR029063">
    <property type="entry name" value="SAM-dependent_MTases_sf"/>
</dbReference>
<dbReference type="Gene3D" id="1.25.40.10">
    <property type="entry name" value="Tetratricopeptide repeat domain"/>
    <property type="match status" value="1"/>
</dbReference>
<dbReference type="InterPro" id="IPR000780">
    <property type="entry name" value="CheR_MeTrfase"/>
</dbReference>
<dbReference type="GO" id="GO:0008168">
    <property type="term" value="F:methyltransferase activity"/>
    <property type="evidence" value="ECO:0007669"/>
    <property type="project" value="UniProtKB-KW"/>
</dbReference>
<dbReference type="Gene3D" id="3.40.50.150">
    <property type="entry name" value="Vaccinia Virus protein VP39"/>
    <property type="match status" value="1"/>
</dbReference>
<dbReference type="Pfam" id="PF14559">
    <property type="entry name" value="TPR_19"/>
    <property type="match status" value="1"/>
</dbReference>
<dbReference type="SMART" id="SM00138">
    <property type="entry name" value="MeTrc"/>
    <property type="match status" value="1"/>
</dbReference>
<dbReference type="Pfam" id="PF01739">
    <property type="entry name" value="CheR"/>
    <property type="match status" value="1"/>
</dbReference>
<dbReference type="InterPro" id="IPR011990">
    <property type="entry name" value="TPR-like_helical_dom_sf"/>
</dbReference>
<dbReference type="EMBL" id="JBHUHX010000036">
    <property type="protein sequence ID" value="MFD2112754.1"/>
    <property type="molecule type" value="Genomic_DNA"/>
</dbReference>
<evidence type="ECO:0000256" key="4">
    <source>
        <dbReference type="ARBA" id="ARBA00022679"/>
    </source>
</evidence>
<dbReference type="PANTHER" id="PTHR24422">
    <property type="entry name" value="CHEMOTAXIS PROTEIN METHYLTRANSFERASE"/>
    <property type="match status" value="1"/>
</dbReference>
<sequence length="548" mass="60840">MNLQAVQSFIKERLGLHLTEQSGDAWRAMLAKRIARVGADSADAYLERLRTDEDELQTLTSLLTINETYFYREPQHLDLLTERFCPELIARMQPGRPIRILSVGCSSGEEPYSILMALRERYGELADRLFDLNAGDVDQAALKRARAGIYNRFSFRTLSPALIERYFTSAEGSLRRIDEGIRRQITFQQLNLLAPEYPADLRGQDVLFFRNVSIYFDAQTREFVLRRLKSLLNPGGYLIVGISETLANDLGVLALRELDGVFFFANACADGPILQPSLESGLGPVTGAAVELASSDISNRRPNAVPEAGPAMLGDPPLRGDADRRESGVDPIRAVGEHPVFAQSLVETPIAAPPVGARAEVPVSTSAEAVYQEALALTQSERFDDALDRLAPLCAGLDSRIQDLTLLAHILLERGDRLAASAAVERALAIDPWSLDALLLLARIALGQADVAGAIGHLRRAIYHRPDAWQAHFRLAEIYREDGQSDLARREYRIVLHQLERLDMASPVQYGEHVDRVQDVVLLALPYSLRDLRLLCETRLSRLDAMQA</sequence>
<organism evidence="8 9">
    <name type="scientific">Thiorhodococcus fuscus</name>
    <dbReference type="NCBI Taxonomy" id="527200"/>
    <lineage>
        <taxon>Bacteria</taxon>
        <taxon>Pseudomonadati</taxon>
        <taxon>Pseudomonadota</taxon>
        <taxon>Gammaproteobacteria</taxon>
        <taxon>Chromatiales</taxon>
        <taxon>Chromatiaceae</taxon>
        <taxon>Thiorhodococcus</taxon>
    </lineage>
</organism>
<comment type="catalytic activity">
    <reaction evidence="1">
        <text>L-glutamyl-[protein] + S-adenosyl-L-methionine = [protein]-L-glutamate 5-O-methyl ester + S-adenosyl-L-homocysteine</text>
        <dbReference type="Rhea" id="RHEA:24452"/>
        <dbReference type="Rhea" id="RHEA-COMP:10208"/>
        <dbReference type="Rhea" id="RHEA-COMP:10311"/>
        <dbReference type="ChEBI" id="CHEBI:29973"/>
        <dbReference type="ChEBI" id="CHEBI:57856"/>
        <dbReference type="ChEBI" id="CHEBI:59789"/>
        <dbReference type="ChEBI" id="CHEBI:82795"/>
        <dbReference type="EC" id="2.1.1.80"/>
    </reaction>
</comment>
<dbReference type="PROSITE" id="PS50123">
    <property type="entry name" value="CHER"/>
    <property type="match status" value="1"/>
</dbReference>
<dbReference type="RefSeq" id="WP_386027329.1">
    <property type="nucleotide sequence ID" value="NZ_JBHUHX010000036.1"/>
</dbReference>
<feature type="domain" description="CheR-type methyltransferase" evidence="7">
    <location>
        <begin position="1"/>
        <end position="246"/>
    </location>
</feature>
<evidence type="ECO:0000259" key="7">
    <source>
        <dbReference type="PROSITE" id="PS50123"/>
    </source>
</evidence>
<evidence type="ECO:0000256" key="5">
    <source>
        <dbReference type="ARBA" id="ARBA00022691"/>
    </source>
</evidence>
<keyword evidence="9" id="KW-1185">Reference proteome</keyword>
<evidence type="ECO:0000256" key="3">
    <source>
        <dbReference type="ARBA" id="ARBA00022603"/>
    </source>
</evidence>
<feature type="region of interest" description="Disordered" evidence="6">
    <location>
        <begin position="299"/>
        <end position="326"/>
    </location>
</feature>
<dbReference type="SUPFAM" id="SSF47757">
    <property type="entry name" value="Chemotaxis receptor methyltransferase CheR, N-terminal domain"/>
    <property type="match status" value="1"/>
</dbReference>
<evidence type="ECO:0000256" key="1">
    <source>
        <dbReference type="ARBA" id="ARBA00001541"/>
    </source>
</evidence>
<gene>
    <name evidence="8" type="ORF">ACFSJC_12980</name>
</gene>
<evidence type="ECO:0000256" key="2">
    <source>
        <dbReference type="ARBA" id="ARBA00012534"/>
    </source>
</evidence>
<keyword evidence="3 8" id="KW-0489">Methyltransferase</keyword>
<comment type="caution">
    <text evidence="8">The sequence shown here is derived from an EMBL/GenBank/DDBJ whole genome shotgun (WGS) entry which is preliminary data.</text>
</comment>
<evidence type="ECO:0000256" key="6">
    <source>
        <dbReference type="SAM" id="MobiDB-lite"/>
    </source>
</evidence>
<dbReference type="EC" id="2.1.1.80" evidence="2"/>
<evidence type="ECO:0000313" key="9">
    <source>
        <dbReference type="Proteomes" id="UP001597337"/>
    </source>
</evidence>
<evidence type="ECO:0000313" key="8">
    <source>
        <dbReference type="EMBL" id="MFD2112754.1"/>
    </source>
</evidence>
<dbReference type="SUPFAM" id="SSF48452">
    <property type="entry name" value="TPR-like"/>
    <property type="match status" value="1"/>
</dbReference>
<dbReference type="InterPro" id="IPR036804">
    <property type="entry name" value="CheR_N_sf"/>
</dbReference>
<dbReference type="SUPFAM" id="SSF53335">
    <property type="entry name" value="S-adenosyl-L-methionine-dependent methyltransferases"/>
    <property type="match status" value="1"/>
</dbReference>
<dbReference type="SMART" id="SM00028">
    <property type="entry name" value="TPR"/>
    <property type="match status" value="3"/>
</dbReference>
<proteinExistence type="predicted"/>
<dbReference type="GO" id="GO:0032259">
    <property type="term" value="P:methylation"/>
    <property type="evidence" value="ECO:0007669"/>
    <property type="project" value="UniProtKB-KW"/>
</dbReference>
<dbReference type="InterPro" id="IPR022642">
    <property type="entry name" value="CheR_C"/>
</dbReference>
<dbReference type="Proteomes" id="UP001597337">
    <property type="component" value="Unassembled WGS sequence"/>
</dbReference>
<dbReference type="InterPro" id="IPR050903">
    <property type="entry name" value="Bact_Chemotaxis_MeTrfase"/>
</dbReference>
<protein>
    <recommendedName>
        <fullName evidence="2">protein-glutamate O-methyltransferase</fullName>
        <ecNumber evidence="2">2.1.1.80</ecNumber>
    </recommendedName>
</protein>
<dbReference type="PRINTS" id="PR00996">
    <property type="entry name" value="CHERMTFRASE"/>
</dbReference>
<dbReference type="Gene3D" id="1.10.155.10">
    <property type="entry name" value="Chemotaxis receptor methyltransferase CheR, N-terminal domain"/>
    <property type="match status" value="1"/>
</dbReference>
<reference evidence="9" key="1">
    <citation type="journal article" date="2019" name="Int. J. Syst. Evol. Microbiol.">
        <title>The Global Catalogue of Microorganisms (GCM) 10K type strain sequencing project: providing services to taxonomists for standard genome sequencing and annotation.</title>
        <authorList>
            <consortium name="The Broad Institute Genomics Platform"/>
            <consortium name="The Broad Institute Genome Sequencing Center for Infectious Disease"/>
            <person name="Wu L."/>
            <person name="Ma J."/>
        </authorList>
    </citation>
    <scope>NUCLEOTIDE SEQUENCE [LARGE SCALE GENOMIC DNA]</scope>
    <source>
        <strain evidence="9">KACC 12597</strain>
    </source>
</reference>
<name>A0ABW4YAJ9_9GAMM</name>